<dbReference type="RefSeq" id="WP_085847239.1">
    <property type="nucleotide sequence ID" value="NZ_FNZV01000001.1"/>
</dbReference>
<dbReference type="Gene3D" id="1.10.10.60">
    <property type="entry name" value="Homeodomain-like"/>
    <property type="match status" value="2"/>
</dbReference>
<dbReference type="SMART" id="SM00342">
    <property type="entry name" value="HTH_ARAC"/>
    <property type="match status" value="1"/>
</dbReference>
<sequence length="314" mass="33844">MFDSFSDPRSDPMAEVVALLKPAPSISKLVEAGGQWLVERRDMHSPFYCALVEGSCFLTIEGHDPLRLTAGDFVLVPNVYAFTLSSINAPPPNSLNLPSSPIEISPGTFRLGAADAPVDVRALVGHCSFGVAESDLLLSLLPDVLHIRDEGRLTALVRMIHEDIRDHRFAGDMVLTRLLEVLMIEALRTTSRVTLPPGLLRGLSDPRLSAALREVHAKVSGSLSVAELAKAAAMSRSAFFDRFRQDVGMAPMEYVAAWRMALAKNMLCKGGLTNAEIAQQIGYGSASAFGLAFTRHVGLSPGAFARNKAAEFDA</sequence>
<accession>A0A1Y5RFE7</accession>
<dbReference type="Pfam" id="PF12852">
    <property type="entry name" value="Cupin_6"/>
    <property type="match status" value="1"/>
</dbReference>
<dbReference type="EMBL" id="FWFW01000001">
    <property type="protein sequence ID" value="SLN16267.1"/>
    <property type="molecule type" value="Genomic_DNA"/>
</dbReference>
<keyword evidence="2" id="KW-0238">DNA-binding</keyword>
<dbReference type="InterPro" id="IPR032783">
    <property type="entry name" value="AraC_lig"/>
</dbReference>
<keyword evidence="6" id="KW-1185">Reference proteome</keyword>
<evidence type="ECO:0000259" key="4">
    <source>
        <dbReference type="PROSITE" id="PS01124"/>
    </source>
</evidence>
<organism evidence="5 6">
    <name type="scientific">Pacificibacter marinus</name>
    <dbReference type="NCBI Taxonomy" id="658057"/>
    <lineage>
        <taxon>Bacteria</taxon>
        <taxon>Pseudomonadati</taxon>
        <taxon>Pseudomonadota</taxon>
        <taxon>Alphaproteobacteria</taxon>
        <taxon>Rhodobacterales</taxon>
        <taxon>Roseobacteraceae</taxon>
        <taxon>Pacificibacter</taxon>
    </lineage>
</organism>
<evidence type="ECO:0000256" key="2">
    <source>
        <dbReference type="ARBA" id="ARBA00023125"/>
    </source>
</evidence>
<dbReference type="GO" id="GO:0003700">
    <property type="term" value="F:DNA-binding transcription factor activity"/>
    <property type="evidence" value="ECO:0007669"/>
    <property type="project" value="InterPro"/>
</dbReference>
<evidence type="ECO:0000256" key="1">
    <source>
        <dbReference type="ARBA" id="ARBA00023015"/>
    </source>
</evidence>
<dbReference type="AlphaFoldDB" id="A0A1Y5RFE7"/>
<dbReference type="Pfam" id="PF12833">
    <property type="entry name" value="HTH_18"/>
    <property type="match status" value="1"/>
</dbReference>
<proteinExistence type="predicted"/>
<evidence type="ECO:0000313" key="6">
    <source>
        <dbReference type="Proteomes" id="UP000193307"/>
    </source>
</evidence>
<dbReference type="InterPro" id="IPR018060">
    <property type="entry name" value="HTH_AraC"/>
</dbReference>
<keyword evidence="3" id="KW-0804">Transcription</keyword>
<dbReference type="PROSITE" id="PS01124">
    <property type="entry name" value="HTH_ARAC_FAMILY_2"/>
    <property type="match status" value="1"/>
</dbReference>
<gene>
    <name evidence="5" type="primary">btr_1</name>
    <name evidence="5" type="ORF">PAM7971_00332</name>
</gene>
<dbReference type="PANTHER" id="PTHR43436">
    <property type="entry name" value="ARAC-FAMILY TRANSCRIPTIONAL REGULATOR"/>
    <property type="match status" value="1"/>
</dbReference>
<dbReference type="Proteomes" id="UP000193307">
    <property type="component" value="Unassembled WGS sequence"/>
</dbReference>
<evidence type="ECO:0000256" key="3">
    <source>
        <dbReference type="ARBA" id="ARBA00023163"/>
    </source>
</evidence>
<protein>
    <submittedName>
        <fullName evidence="5">HTH-type transcriptional activator Btr</fullName>
    </submittedName>
</protein>
<evidence type="ECO:0000313" key="5">
    <source>
        <dbReference type="EMBL" id="SLN16267.1"/>
    </source>
</evidence>
<name>A0A1Y5RFE7_9RHOB</name>
<reference evidence="5 6" key="1">
    <citation type="submission" date="2017-03" db="EMBL/GenBank/DDBJ databases">
        <authorList>
            <person name="Afonso C.L."/>
            <person name="Miller P.J."/>
            <person name="Scott M.A."/>
            <person name="Spackman E."/>
            <person name="Goraichik I."/>
            <person name="Dimitrov K.M."/>
            <person name="Suarez D.L."/>
            <person name="Swayne D.E."/>
        </authorList>
    </citation>
    <scope>NUCLEOTIDE SEQUENCE [LARGE SCALE GENOMIC DNA]</scope>
    <source>
        <strain evidence="5 6">CECT 7971</strain>
    </source>
</reference>
<feature type="domain" description="HTH araC/xylS-type" evidence="4">
    <location>
        <begin position="209"/>
        <end position="307"/>
    </location>
</feature>
<keyword evidence="1" id="KW-0805">Transcription regulation</keyword>
<dbReference type="GO" id="GO:0043565">
    <property type="term" value="F:sequence-specific DNA binding"/>
    <property type="evidence" value="ECO:0007669"/>
    <property type="project" value="InterPro"/>
</dbReference>
<dbReference type="PANTHER" id="PTHR43436:SF2">
    <property type="entry name" value="ARAC_XYLS FAMILY TRANSCRIPTIONAL REGULATOR"/>
    <property type="match status" value="1"/>
</dbReference>
<dbReference type="SUPFAM" id="SSF46689">
    <property type="entry name" value="Homeodomain-like"/>
    <property type="match status" value="2"/>
</dbReference>
<dbReference type="STRING" id="658057.SAMN04488032_101318"/>
<dbReference type="OrthoDB" id="9783876at2"/>
<dbReference type="InterPro" id="IPR009057">
    <property type="entry name" value="Homeodomain-like_sf"/>
</dbReference>